<sequence length="281" mass="31689">MIGVGADIELVAVKVFENRVQMALRSTPEMFEKLRMAAEISEYWFEVMPFREGHRQALNSEFDLSEFLKNHNDYRPAGPDDWGYGAPDGRLEPPTGNELPAREWTKKQHQNAPVASFGRDCQGLSFGAARRSRMSSFRTFAKEKTMARFLFQCVAIVGIFFATLSGHSFADAETASLTDTFHKHPVIVHRKGHTPYLTVDAKLVSVGQTGMLVYLVEPTKGPSRYDWVPLSQIEHFSAYASIEDAISGYNVSDDVKSRARERFQARWSTKTDITTPIKKGE</sequence>
<evidence type="ECO:0000313" key="2">
    <source>
        <dbReference type="Proteomes" id="UP000187735"/>
    </source>
</evidence>
<name>A0A1P8WCM6_9PLAN</name>
<dbReference type="AlphaFoldDB" id="A0A1P8WCM6"/>
<organism evidence="1 2">
    <name type="scientific">Fuerstiella marisgermanici</name>
    <dbReference type="NCBI Taxonomy" id="1891926"/>
    <lineage>
        <taxon>Bacteria</taxon>
        <taxon>Pseudomonadati</taxon>
        <taxon>Planctomycetota</taxon>
        <taxon>Planctomycetia</taxon>
        <taxon>Planctomycetales</taxon>
        <taxon>Planctomycetaceae</taxon>
        <taxon>Fuerstiella</taxon>
    </lineage>
</organism>
<dbReference type="EMBL" id="CP017641">
    <property type="protein sequence ID" value="APZ91803.1"/>
    <property type="molecule type" value="Genomic_DNA"/>
</dbReference>
<reference evidence="1 2" key="1">
    <citation type="journal article" date="2016" name="Front. Microbiol.">
        <title>Fuerstia marisgermanicae gen. nov., sp. nov., an Unusual Member of the Phylum Planctomycetes from the German Wadden Sea.</title>
        <authorList>
            <person name="Kohn T."/>
            <person name="Heuer A."/>
            <person name="Jogler M."/>
            <person name="Vollmers J."/>
            <person name="Boedeker C."/>
            <person name="Bunk B."/>
            <person name="Rast P."/>
            <person name="Borchert D."/>
            <person name="Glockner I."/>
            <person name="Freese H.M."/>
            <person name="Klenk H.P."/>
            <person name="Overmann J."/>
            <person name="Kaster A.K."/>
            <person name="Rohde M."/>
            <person name="Wiegand S."/>
            <person name="Jogler C."/>
        </authorList>
    </citation>
    <scope>NUCLEOTIDE SEQUENCE [LARGE SCALE GENOMIC DNA]</scope>
    <source>
        <strain evidence="1 2">NH11</strain>
    </source>
</reference>
<proteinExistence type="predicted"/>
<evidence type="ECO:0000313" key="1">
    <source>
        <dbReference type="EMBL" id="APZ91803.1"/>
    </source>
</evidence>
<dbReference type="Proteomes" id="UP000187735">
    <property type="component" value="Chromosome"/>
</dbReference>
<accession>A0A1P8WCM6</accession>
<gene>
    <name evidence="1" type="ORF">Fuma_01397</name>
</gene>
<keyword evidence="2" id="KW-1185">Reference proteome</keyword>
<protein>
    <submittedName>
        <fullName evidence="1">Uncharacterized protein</fullName>
    </submittedName>
</protein>
<dbReference type="KEGG" id="fmr:Fuma_01397"/>